<dbReference type="Proteomes" id="UP000677228">
    <property type="component" value="Unassembled WGS sequence"/>
</dbReference>
<reference evidence="2" key="1">
    <citation type="submission" date="2021-02" db="EMBL/GenBank/DDBJ databases">
        <authorList>
            <person name="Nowell W R."/>
        </authorList>
    </citation>
    <scope>NUCLEOTIDE SEQUENCE</scope>
</reference>
<evidence type="ECO:0000313" key="2">
    <source>
        <dbReference type="EMBL" id="CAF4300221.1"/>
    </source>
</evidence>
<evidence type="ECO:0000313" key="1">
    <source>
        <dbReference type="EMBL" id="CAF1512506.1"/>
    </source>
</evidence>
<dbReference type="Proteomes" id="UP000682733">
    <property type="component" value="Unassembled WGS sequence"/>
</dbReference>
<sequence length="152" mass="17911">CSFHFGQCIWREVRSQGLQNRHVNDDDFRLNVKKLMALAFVPVHDVVRAYTTIVANFDDAADRLLEYFDKVCIEEKKTQSSARKKPQFAHQLWNVYDRVVHNSPRSNNAVEGWHQVFANRVSIVHPSDTKLADRIRWEQSRYEIQIERLDQG</sequence>
<comment type="caution">
    <text evidence="2">The sequence shown here is derived from an EMBL/GenBank/DDBJ whole genome shotgun (WGS) entry which is preliminary data.</text>
</comment>
<accession>A0A8S2TNR1</accession>
<dbReference type="EMBL" id="CAJOBA010057454">
    <property type="protein sequence ID" value="CAF4300221.1"/>
    <property type="molecule type" value="Genomic_DNA"/>
</dbReference>
<gene>
    <name evidence="1" type="ORF">OVA965_LOCUS37431</name>
    <name evidence="2" type="ORF">TMI583_LOCUS38514</name>
</gene>
<organism evidence="2 3">
    <name type="scientific">Didymodactylos carnosus</name>
    <dbReference type="NCBI Taxonomy" id="1234261"/>
    <lineage>
        <taxon>Eukaryota</taxon>
        <taxon>Metazoa</taxon>
        <taxon>Spiralia</taxon>
        <taxon>Gnathifera</taxon>
        <taxon>Rotifera</taxon>
        <taxon>Eurotatoria</taxon>
        <taxon>Bdelloidea</taxon>
        <taxon>Philodinida</taxon>
        <taxon>Philodinidae</taxon>
        <taxon>Didymodactylos</taxon>
    </lineage>
</organism>
<evidence type="ECO:0000313" key="3">
    <source>
        <dbReference type="Proteomes" id="UP000682733"/>
    </source>
</evidence>
<name>A0A8S2TNR1_9BILA</name>
<dbReference type="EMBL" id="CAJNOK010035367">
    <property type="protein sequence ID" value="CAF1512506.1"/>
    <property type="molecule type" value="Genomic_DNA"/>
</dbReference>
<proteinExistence type="predicted"/>
<dbReference type="AlphaFoldDB" id="A0A8S2TNR1"/>
<feature type="non-terminal residue" evidence="2">
    <location>
        <position position="152"/>
    </location>
</feature>
<protein>
    <submittedName>
        <fullName evidence="2">Uncharacterized protein</fullName>
    </submittedName>
</protein>